<dbReference type="Proteomes" id="UP000585681">
    <property type="component" value="Unassembled WGS sequence"/>
</dbReference>
<gene>
    <name evidence="1" type="ORF">GGR17_001361</name>
</gene>
<keyword evidence="2" id="KW-1185">Reference proteome</keyword>
<organism evidence="1 2">
    <name type="scientific">Actibacterium naphthalenivorans</name>
    <dbReference type="NCBI Taxonomy" id="1614693"/>
    <lineage>
        <taxon>Bacteria</taxon>
        <taxon>Pseudomonadati</taxon>
        <taxon>Pseudomonadota</taxon>
        <taxon>Alphaproteobacteria</taxon>
        <taxon>Rhodobacterales</taxon>
        <taxon>Roseobacteraceae</taxon>
        <taxon>Actibacterium</taxon>
    </lineage>
</organism>
<dbReference type="EMBL" id="JACIEQ010000001">
    <property type="protein sequence ID" value="MBB4021570.1"/>
    <property type="molecule type" value="Genomic_DNA"/>
</dbReference>
<evidence type="ECO:0000313" key="2">
    <source>
        <dbReference type="Proteomes" id="UP000585681"/>
    </source>
</evidence>
<dbReference type="AlphaFoldDB" id="A0A840C913"/>
<proteinExistence type="predicted"/>
<evidence type="ECO:0000313" key="1">
    <source>
        <dbReference type="EMBL" id="MBB4021570.1"/>
    </source>
</evidence>
<evidence type="ECO:0008006" key="3">
    <source>
        <dbReference type="Google" id="ProtNLM"/>
    </source>
</evidence>
<name>A0A840C913_9RHOB</name>
<accession>A0A840C913</accession>
<sequence length="351" mass="37249">MKLDPKFIVFGLTVLVAAASGELVQHSDRYFGGSNQSSATAQQVAYAPAPRFDLENMIALSAPVEENAAGDDPQAGIVLPFAPLAAGEARLYSPGAIEVSRRLAPLDMNFHSPNRVGADLNQYGLPCEPKLSVSVAEAAMVVLSLVAPCRPDERVEISHGLLQFAMRTTNTGVVNARIPALSRVAAFVVRFEDGKILTGTVTVPDADEYERVALLRYGQGAMQIHALEFGAGYGDAGHVWAGAPRTPGYGAEGRGGFLVELGDLSLPASRTAEVYSYPEGQGHDSGVVRVSIEAEVTEANCGQELFAETLQPGVDEQLQVADLALTMPDCSAVGEFLVLKNILRDLKIARN</sequence>
<protein>
    <recommendedName>
        <fullName evidence="3">Translocase</fullName>
    </recommendedName>
</protein>
<comment type="caution">
    <text evidence="1">The sequence shown here is derived from an EMBL/GenBank/DDBJ whole genome shotgun (WGS) entry which is preliminary data.</text>
</comment>
<reference evidence="1" key="1">
    <citation type="submission" date="2020-08" db="EMBL/GenBank/DDBJ databases">
        <title>Genomic Encyclopedia of Type Strains, Phase IV (KMG-IV): sequencing the most valuable type-strain genomes for metagenomic binning, comparative biology and taxonomic classification.</title>
        <authorList>
            <person name="Goeker M."/>
        </authorList>
    </citation>
    <scope>NUCLEOTIDE SEQUENCE [LARGE SCALE GENOMIC DNA]</scope>
    <source>
        <strain evidence="1">DSM 105040</strain>
    </source>
</reference>
<dbReference type="RefSeq" id="WP_054537580.1">
    <property type="nucleotide sequence ID" value="NZ_JACIEQ010000001.1"/>
</dbReference>